<comment type="caution">
    <text evidence="2">The sequence shown here is derived from an EMBL/GenBank/DDBJ whole genome shotgun (WGS) entry which is preliminary data.</text>
</comment>
<dbReference type="Gramene" id="PHT87068">
    <property type="protein sequence ID" value="PHT87068"/>
    <property type="gene ID" value="T459_09174"/>
</dbReference>
<organism evidence="2 3">
    <name type="scientific">Capsicum annuum</name>
    <name type="common">Capsicum pepper</name>
    <dbReference type="NCBI Taxonomy" id="4072"/>
    <lineage>
        <taxon>Eukaryota</taxon>
        <taxon>Viridiplantae</taxon>
        <taxon>Streptophyta</taxon>
        <taxon>Embryophyta</taxon>
        <taxon>Tracheophyta</taxon>
        <taxon>Spermatophyta</taxon>
        <taxon>Magnoliopsida</taxon>
        <taxon>eudicotyledons</taxon>
        <taxon>Gunneridae</taxon>
        <taxon>Pentapetalae</taxon>
        <taxon>asterids</taxon>
        <taxon>lamiids</taxon>
        <taxon>Solanales</taxon>
        <taxon>Solanaceae</taxon>
        <taxon>Solanoideae</taxon>
        <taxon>Capsiceae</taxon>
        <taxon>Capsicum</taxon>
    </lineage>
</organism>
<dbReference type="EMBL" id="AYRZ02000003">
    <property type="protein sequence ID" value="PHT87068.1"/>
    <property type="molecule type" value="Genomic_DNA"/>
</dbReference>
<dbReference type="AlphaFoldDB" id="A0A2G2ZYL7"/>
<dbReference type="SUPFAM" id="SSF50692">
    <property type="entry name" value="ADC-like"/>
    <property type="match status" value="1"/>
</dbReference>
<proteinExistence type="predicted"/>
<dbReference type="InterPro" id="IPR009010">
    <property type="entry name" value="Asp_de-COase-like_dom_sf"/>
</dbReference>
<reference evidence="2 3" key="2">
    <citation type="journal article" date="2017" name="Genome Biol.">
        <title>New reference genome sequences of hot pepper reveal the massive evolution of plant disease-resistance genes by retroduplication.</title>
        <authorList>
            <person name="Kim S."/>
            <person name="Park J."/>
            <person name="Yeom S.I."/>
            <person name="Kim Y.M."/>
            <person name="Seo E."/>
            <person name="Kim K.T."/>
            <person name="Kim M.S."/>
            <person name="Lee J.M."/>
            <person name="Cheong K."/>
            <person name="Shin H.S."/>
            <person name="Kim S.B."/>
            <person name="Han K."/>
            <person name="Lee J."/>
            <person name="Park M."/>
            <person name="Lee H.A."/>
            <person name="Lee H.Y."/>
            <person name="Lee Y."/>
            <person name="Oh S."/>
            <person name="Lee J.H."/>
            <person name="Choi E."/>
            <person name="Choi E."/>
            <person name="Lee S.E."/>
            <person name="Jeon J."/>
            <person name="Kim H."/>
            <person name="Choi G."/>
            <person name="Song H."/>
            <person name="Lee J."/>
            <person name="Lee S.C."/>
            <person name="Kwon J.K."/>
            <person name="Lee H.Y."/>
            <person name="Koo N."/>
            <person name="Hong Y."/>
            <person name="Kim R.W."/>
            <person name="Kang W.H."/>
            <person name="Huh J.H."/>
            <person name="Kang B.C."/>
            <person name="Yang T.J."/>
            <person name="Lee Y.H."/>
            <person name="Bennetzen J.L."/>
            <person name="Choi D."/>
        </authorList>
    </citation>
    <scope>NUCLEOTIDE SEQUENCE [LARGE SCALE GENOMIC DNA]</scope>
    <source>
        <strain evidence="3">cv. CM334</strain>
    </source>
</reference>
<dbReference type="Proteomes" id="UP000222542">
    <property type="component" value="Unassembled WGS sequence"/>
</dbReference>
<sequence>MAGKGEWSGGLGWLHWSSSVQRLVRWWLLSLVAVAAPIDLRLMYIKKYMLFYMEILVRQKSPNRVVTEEAVNNDNSVVVLHPATMENLQFSFEDTILIKLIPCLMNRNRCQILVISAGTPKNLTVNVLDSTLSTICTFPLKKSVFNMFCYEVRIYRGRKYLARTMYFYGGVNRDSNPHVFGQIVDGTFWSPARVIGMEFLHIMKGF</sequence>
<evidence type="ECO:0000313" key="2">
    <source>
        <dbReference type="EMBL" id="PHT87068.1"/>
    </source>
</evidence>
<keyword evidence="1" id="KW-0812">Transmembrane</keyword>
<keyword evidence="1" id="KW-0472">Membrane</keyword>
<gene>
    <name evidence="2" type="ORF">T459_09174</name>
</gene>
<evidence type="ECO:0000256" key="1">
    <source>
        <dbReference type="SAM" id="Phobius"/>
    </source>
</evidence>
<keyword evidence="3" id="KW-1185">Reference proteome</keyword>
<evidence type="ECO:0000313" key="3">
    <source>
        <dbReference type="Proteomes" id="UP000222542"/>
    </source>
</evidence>
<name>A0A2G2ZYL7_CAPAN</name>
<reference evidence="2 3" key="1">
    <citation type="journal article" date="2014" name="Nat. Genet.">
        <title>Genome sequence of the hot pepper provides insights into the evolution of pungency in Capsicum species.</title>
        <authorList>
            <person name="Kim S."/>
            <person name="Park M."/>
            <person name="Yeom S.I."/>
            <person name="Kim Y.M."/>
            <person name="Lee J.M."/>
            <person name="Lee H.A."/>
            <person name="Seo E."/>
            <person name="Choi J."/>
            <person name="Cheong K."/>
            <person name="Kim K.T."/>
            <person name="Jung K."/>
            <person name="Lee G.W."/>
            <person name="Oh S.K."/>
            <person name="Bae C."/>
            <person name="Kim S.B."/>
            <person name="Lee H.Y."/>
            <person name="Kim S.Y."/>
            <person name="Kim M.S."/>
            <person name="Kang B.C."/>
            <person name="Jo Y.D."/>
            <person name="Yang H.B."/>
            <person name="Jeong H.J."/>
            <person name="Kang W.H."/>
            <person name="Kwon J.K."/>
            <person name="Shin C."/>
            <person name="Lim J.Y."/>
            <person name="Park J.H."/>
            <person name="Huh J.H."/>
            <person name="Kim J.S."/>
            <person name="Kim B.D."/>
            <person name="Cohen O."/>
            <person name="Paran I."/>
            <person name="Suh M.C."/>
            <person name="Lee S.B."/>
            <person name="Kim Y.K."/>
            <person name="Shin Y."/>
            <person name="Noh S.J."/>
            <person name="Park J."/>
            <person name="Seo Y.S."/>
            <person name="Kwon S.Y."/>
            <person name="Kim H.A."/>
            <person name="Park J.M."/>
            <person name="Kim H.J."/>
            <person name="Choi S.B."/>
            <person name="Bosland P.W."/>
            <person name="Reeves G."/>
            <person name="Jo S.H."/>
            <person name="Lee B.W."/>
            <person name="Cho H.T."/>
            <person name="Choi H.S."/>
            <person name="Lee M.S."/>
            <person name="Yu Y."/>
            <person name="Do Choi Y."/>
            <person name="Park B.S."/>
            <person name="van Deynze A."/>
            <person name="Ashrafi H."/>
            <person name="Hill T."/>
            <person name="Kim W.T."/>
            <person name="Pai H.S."/>
            <person name="Ahn H.K."/>
            <person name="Yeam I."/>
            <person name="Giovannoni J.J."/>
            <person name="Rose J.K."/>
            <person name="Sorensen I."/>
            <person name="Lee S.J."/>
            <person name="Kim R.W."/>
            <person name="Choi I.Y."/>
            <person name="Choi B.S."/>
            <person name="Lim J.S."/>
            <person name="Lee Y.H."/>
            <person name="Choi D."/>
        </authorList>
    </citation>
    <scope>NUCLEOTIDE SEQUENCE [LARGE SCALE GENOMIC DNA]</scope>
    <source>
        <strain evidence="3">cv. CM334</strain>
    </source>
</reference>
<accession>A0A2G2ZYL7</accession>
<protein>
    <submittedName>
        <fullName evidence="2">Uncharacterized protein</fullName>
    </submittedName>
</protein>
<dbReference type="Gene3D" id="2.40.40.20">
    <property type="match status" value="1"/>
</dbReference>
<feature type="transmembrane region" description="Helical" evidence="1">
    <location>
        <begin position="24"/>
        <end position="44"/>
    </location>
</feature>
<keyword evidence="1" id="KW-1133">Transmembrane helix</keyword>